<protein>
    <submittedName>
        <fullName evidence="2">Uncharacterized protein</fullName>
    </submittedName>
</protein>
<evidence type="ECO:0000313" key="2">
    <source>
        <dbReference type="EMBL" id="MED6206457.1"/>
    </source>
</evidence>
<feature type="region of interest" description="Disordered" evidence="1">
    <location>
        <begin position="23"/>
        <end position="64"/>
    </location>
</feature>
<evidence type="ECO:0000313" key="3">
    <source>
        <dbReference type="Proteomes" id="UP001341840"/>
    </source>
</evidence>
<dbReference type="EMBL" id="JASCZI010241757">
    <property type="protein sequence ID" value="MED6206457.1"/>
    <property type="molecule type" value="Genomic_DNA"/>
</dbReference>
<sequence length="174" mass="19736">MASRKTARRNRVAMVDLDLADRRSRSSIEAPRQSSGRLAGGGDVRASRVDVEDDGSRNRGDDAFKGDGWPDRVRWLREDRSVKDGRRRWKMVVEGHGRVAIIFYTRYKDYLPGELALYDITGNVIPVEIEKGYRTAVIVKGYRKSPSCTVFPMAVGSVYISLEVAHEEINYKIQ</sequence>
<organism evidence="2 3">
    <name type="scientific">Stylosanthes scabra</name>
    <dbReference type="NCBI Taxonomy" id="79078"/>
    <lineage>
        <taxon>Eukaryota</taxon>
        <taxon>Viridiplantae</taxon>
        <taxon>Streptophyta</taxon>
        <taxon>Embryophyta</taxon>
        <taxon>Tracheophyta</taxon>
        <taxon>Spermatophyta</taxon>
        <taxon>Magnoliopsida</taxon>
        <taxon>eudicotyledons</taxon>
        <taxon>Gunneridae</taxon>
        <taxon>Pentapetalae</taxon>
        <taxon>rosids</taxon>
        <taxon>fabids</taxon>
        <taxon>Fabales</taxon>
        <taxon>Fabaceae</taxon>
        <taxon>Papilionoideae</taxon>
        <taxon>50 kb inversion clade</taxon>
        <taxon>dalbergioids sensu lato</taxon>
        <taxon>Dalbergieae</taxon>
        <taxon>Pterocarpus clade</taxon>
        <taxon>Stylosanthes</taxon>
    </lineage>
</organism>
<accession>A0ABU6Y7P7</accession>
<evidence type="ECO:0000256" key="1">
    <source>
        <dbReference type="SAM" id="MobiDB-lite"/>
    </source>
</evidence>
<keyword evidence="3" id="KW-1185">Reference proteome</keyword>
<reference evidence="2 3" key="1">
    <citation type="journal article" date="2023" name="Plants (Basel)">
        <title>Bridging the Gap: Combining Genomics and Transcriptomics Approaches to Understand Stylosanthes scabra, an Orphan Legume from the Brazilian Caatinga.</title>
        <authorList>
            <person name="Ferreira-Neto J.R.C."/>
            <person name="da Silva M.D."/>
            <person name="Binneck E."/>
            <person name="de Melo N.F."/>
            <person name="da Silva R.H."/>
            <person name="de Melo A.L.T.M."/>
            <person name="Pandolfi V."/>
            <person name="Bustamante F.O."/>
            <person name="Brasileiro-Vidal A.C."/>
            <person name="Benko-Iseppon A.M."/>
        </authorList>
    </citation>
    <scope>NUCLEOTIDE SEQUENCE [LARGE SCALE GENOMIC DNA]</scope>
    <source>
        <tissue evidence="2">Leaves</tissue>
    </source>
</reference>
<comment type="caution">
    <text evidence="2">The sequence shown here is derived from an EMBL/GenBank/DDBJ whole genome shotgun (WGS) entry which is preliminary data.</text>
</comment>
<name>A0ABU6Y7P7_9FABA</name>
<feature type="compositionally biased region" description="Basic and acidic residues" evidence="1">
    <location>
        <begin position="45"/>
        <end position="64"/>
    </location>
</feature>
<dbReference type="Proteomes" id="UP001341840">
    <property type="component" value="Unassembled WGS sequence"/>
</dbReference>
<gene>
    <name evidence="2" type="ORF">PIB30_026786</name>
</gene>
<proteinExistence type="predicted"/>